<dbReference type="Proteomes" id="UP000004846">
    <property type="component" value="Unassembled WGS sequence"/>
</dbReference>
<evidence type="ECO:0000256" key="1">
    <source>
        <dbReference type="SAM" id="Phobius"/>
    </source>
</evidence>
<organism evidence="2 3">
    <name type="scientific">Enterococcus faecalis TX4248</name>
    <dbReference type="NCBI Taxonomy" id="749495"/>
    <lineage>
        <taxon>Bacteria</taxon>
        <taxon>Bacillati</taxon>
        <taxon>Bacillota</taxon>
        <taxon>Bacilli</taxon>
        <taxon>Lactobacillales</taxon>
        <taxon>Enterococcaceae</taxon>
        <taxon>Enterococcus</taxon>
    </lineage>
</organism>
<keyword evidence="1" id="KW-0812">Transmembrane</keyword>
<feature type="transmembrane region" description="Helical" evidence="1">
    <location>
        <begin position="30"/>
        <end position="47"/>
    </location>
</feature>
<keyword evidence="1" id="KW-0472">Membrane</keyword>
<feature type="transmembrane region" description="Helical" evidence="1">
    <location>
        <begin position="106"/>
        <end position="125"/>
    </location>
</feature>
<evidence type="ECO:0000313" key="3">
    <source>
        <dbReference type="Proteomes" id="UP000004846"/>
    </source>
</evidence>
<proteinExistence type="predicted"/>
<name>A0A125WA23_ENTFL</name>
<dbReference type="AlphaFoldDB" id="A0A125WA23"/>
<feature type="transmembrane region" description="Helical" evidence="1">
    <location>
        <begin position="164"/>
        <end position="185"/>
    </location>
</feature>
<protein>
    <submittedName>
        <fullName evidence="2">Uncharacterized protein</fullName>
    </submittedName>
</protein>
<dbReference type="EMBL" id="AEBR01000005">
    <property type="protein sequence ID" value="EFM84175.1"/>
    <property type="molecule type" value="Genomic_DNA"/>
</dbReference>
<feature type="transmembrane region" description="Helical" evidence="1">
    <location>
        <begin position="53"/>
        <end position="72"/>
    </location>
</feature>
<evidence type="ECO:0000313" key="2">
    <source>
        <dbReference type="EMBL" id="EFM84175.1"/>
    </source>
</evidence>
<dbReference type="HOGENOM" id="CLU_097467_0_0_9"/>
<comment type="caution">
    <text evidence="2">The sequence shown here is derived from an EMBL/GenBank/DDBJ whole genome shotgun (WGS) entry which is preliminary data.</text>
</comment>
<reference evidence="2 3" key="1">
    <citation type="submission" date="2010-07" db="EMBL/GenBank/DDBJ databases">
        <authorList>
            <person name="Sid Ahmed O."/>
        </authorList>
    </citation>
    <scope>NUCLEOTIDE SEQUENCE [LARGE SCALE GENOMIC DNA]</scope>
    <source>
        <strain evidence="2 3">TX4248</strain>
    </source>
</reference>
<dbReference type="RefSeq" id="WP_002391492.1">
    <property type="nucleotide sequence ID" value="NZ_GL454411.1"/>
</dbReference>
<accession>A0A125WA23</accession>
<feature type="transmembrane region" description="Helical" evidence="1">
    <location>
        <begin position="132"/>
        <end position="152"/>
    </location>
</feature>
<keyword evidence="1" id="KW-1133">Transmembrane helix</keyword>
<sequence>MKQSPDLENFLKTSIQKNVTIERKQQNQTIWHWLLLILFGLLTFGSLTQQLLLIGLFTLIAAIVKGPLMLVWGTIYSALVALFPPFALVLSLLFFIINLGTVMKSWRITLTSAYFYLVPLGFSLLKTTNWVSTPYFLTGLALLSILGLHFILEWLYKNNSLGRLLTWQIISVPFSLLLIILPSRLTKGRFGKKRIPKKVKL</sequence>
<feature type="transmembrane region" description="Helical" evidence="1">
    <location>
        <begin position="79"/>
        <end position="100"/>
    </location>
</feature>
<gene>
    <name evidence="2" type="ORF">HMPREF9498_00150</name>
</gene>